<keyword evidence="3" id="KW-1185">Reference proteome</keyword>
<dbReference type="Proteomes" id="UP000002186">
    <property type="component" value="Chromosome"/>
</dbReference>
<proteinExistence type="predicted"/>
<dbReference type="AlphaFoldDB" id="C4ZL04"/>
<reference evidence="2 3" key="2">
    <citation type="journal article" date="2012" name="Stand. Genomic Sci.">
        <title>Complete genome sequence of Thauera aminoaromatica strain MZ1T.</title>
        <authorList>
            <person name="Jiang K."/>
            <person name="Sanseverino J."/>
            <person name="Chauhan A."/>
            <person name="Lucas S."/>
            <person name="Copeland A."/>
            <person name="Lapidus A."/>
            <person name="Del Rio T.G."/>
            <person name="Dalin E."/>
            <person name="Tice H."/>
            <person name="Bruce D."/>
            <person name="Goodwin L."/>
            <person name="Pitluck S."/>
            <person name="Sims D."/>
            <person name="Brettin T."/>
            <person name="Detter J.C."/>
            <person name="Han C."/>
            <person name="Chang Y.J."/>
            <person name="Larimer F."/>
            <person name="Land M."/>
            <person name="Hauser L."/>
            <person name="Kyrpides N.C."/>
            <person name="Mikhailova N."/>
            <person name="Moser S."/>
            <person name="Jegier P."/>
            <person name="Close D."/>
            <person name="Debruyn J.M."/>
            <person name="Wang Y."/>
            <person name="Layton A.C."/>
            <person name="Allen M.S."/>
            <person name="Sayler G.S."/>
        </authorList>
    </citation>
    <scope>NUCLEOTIDE SEQUENCE [LARGE SCALE GENOMIC DNA]</scope>
    <source>
        <strain evidence="2 3">MZ1T</strain>
    </source>
</reference>
<dbReference type="KEGG" id="tmz:Tmz1t_0167"/>
<organism evidence="2 3">
    <name type="scientific">Thauera aminoaromatica</name>
    <dbReference type="NCBI Taxonomy" id="164330"/>
    <lineage>
        <taxon>Bacteria</taxon>
        <taxon>Pseudomonadati</taxon>
        <taxon>Pseudomonadota</taxon>
        <taxon>Betaproteobacteria</taxon>
        <taxon>Rhodocyclales</taxon>
        <taxon>Zoogloeaceae</taxon>
        <taxon>Thauera</taxon>
    </lineage>
</organism>
<dbReference type="EMBL" id="CP001281">
    <property type="protein sequence ID" value="ACK52962.1"/>
    <property type="molecule type" value="Genomic_DNA"/>
</dbReference>
<evidence type="ECO:0000313" key="2">
    <source>
        <dbReference type="EMBL" id="ACK52962.1"/>
    </source>
</evidence>
<keyword evidence="1" id="KW-1133">Transmembrane helix</keyword>
<dbReference type="RefSeq" id="WP_004325598.1">
    <property type="nucleotide sequence ID" value="NC_011662.2"/>
</dbReference>
<gene>
    <name evidence="2" type="ordered locus">Tmz1t_0167</name>
</gene>
<name>C4ZL04_THASP</name>
<feature type="transmembrane region" description="Helical" evidence="1">
    <location>
        <begin position="32"/>
        <end position="65"/>
    </location>
</feature>
<protein>
    <submittedName>
        <fullName evidence="2">Uncharacterized protein</fullName>
    </submittedName>
</protein>
<keyword evidence="1" id="KW-0472">Membrane</keyword>
<evidence type="ECO:0000313" key="3">
    <source>
        <dbReference type="Proteomes" id="UP000002186"/>
    </source>
</evidence>
<dbReference type="eggNOG" id="ENOG5033ACI">
    <property type="taxonomic scope" value="Bacteria"/>
</dbReference>
<sequence length="128" mass="13602">MYRDPRFSGIFQTLGGPAAKPPTLLQKVVGAVVMAGVFMLALTFSVAFFAVLLTAGVAIWGWVWWKTRALRKAMRAQMDAQAAAGGARAGGYGPAAGNRGLIIEGEVIREVEIEEDPRRDGPGGRTPS</sequence>
<evidence type="ECO:0000256" key="1">
    <source>
        <dbReference type="SAM" id="Phobius"/>
    </source>
</evidence>
<accession>C4ZL04</accession>
<dbReference type="STRING" id="85643.Tmz1t_0167"/>
<dbReference type="HOGENOM" id="CLU_168763_0_0_4"/>
<dbReference type="OrthoDB" id="8527801at2"/>
<reference evidence="3" key="1">
    <citation type="submission" date="2009-05" db="EMBL/GenBank/DDBJ databases">
        <title>Complete sequence of chromosome of Thauera sp. MZ1T.</title>
        <authorList>
            <consortium name="US DOE Joint Genome Institute"/>
            <person name="Lucas S."/>
            <person name="Copeland A."/>
            <person name="Lapidus A."/>
            <person name="Glavina del Rio T."/>
            <person name="Dalin E."/>
            <person name="Tice H."/>
            <person name="Bruce D."/>
            <person name="Goodwin L."/>
            <person name="Pitluck S."/>
            <person name="Sims D."/>
            <person name="Brettin T."/>
            <person name="Detter J.C."/>
            <person name="Han C."/>
            <person name="Larimer F."/>
            <person name="Land M."/>
            <person name="Hauser L."/>
            <person name="Kyrpides N."/>
            <person name="Mikhailova N."/>
            <person name="Sayler G.S."/>
        </authorList>
    </citation>
    <scope>NUCLEOTIDE SEQUENCE [LARGE SCALE GENOMIC DNA]</scope>
    <source>
        <strain evidence="3">MZ1T</strain>
    </source>
</reference>
<keyword evidence="1" id="KW-0812">Transmembrane</keyword>